<dbReference type="EMBL" id="ANPE02000116">
    <property type="protein sequence ID" value="EMY34404.1"/>
    <property type="molecule type" value="Genomic_DNA"/>
</dbReference>
<comment type="caution">
    <text evidence="1">The sequence shown here is derived from an EMBL/GenBank/DDBJ whole genome shotgun (WGS) entry which is preliminary data.</text>
</comment>
<dbReference type="GO" id="GO:0005198">
    <property type="term" value="F:structural molecule activity"/>
    <property type="evidence" value="ECO:0007669"/>
    <property type="project" value="InterPro"/>
</dbReference>
<sequence length="161" mass="17881">MPASDKAPSAQPGVVVDPYRAYNFKLIDHGLMQAAFTRVEGLAIIVNRALFRAGGENSVVRAIPMQVSYPPVKLWYGVTDSDELLRWLFTAVKGRVERRDVSLALLNEAGTDHVRRWDFFGAWPCEWHGTPLDALGDELAIESLTLAFDRLELADDGNQAP</sequence>
<dbReference type="NCBIfam" id="TIGR02241">
    <property type="entry name" value="conserved hypothetical phage tail region protein"/>
    <property type="match status" value="1"/>
</dbReference>
<evidence type="ECO:0008006" key="3">
    <source>
        <dbReference type="Google" id="ProtNLM"/>
    </source>
</evidence>
<reference evidence="1 2" key="1">
    <citation type="journal article" date="2013" name="Genome Announc.">
        <title>Draft Genome Sequence of Arthrobacter crystallopoietes Strain BAB-32, Revealing Genes for Bioremediation.</title>
        <authorList>
            <person name="Joshi M.N."/>
            <person name="Pandit A.S."/>
            <person name="Sharma A."/>
            <person name="Pandya R.V."/>
            <person name="Desai S.M."/>
            <person name="Saxena A.K."/>
            <person name="Bagatharia S.B."/>
        </authorList>
    </citation>
    <scope>NUCLEOTIDE SEQUENCE [LARGE SCALE GENOMIC DNA]</scope>
    <source>
        <strain evidence="1 2">BAB-32</strain>
    </source>
</reference>
<dbReference type="PANTHER" id="PTHR38009">
    <property type="entry name" value="CONSERVED HYPOTHETICAL PHAGE TAIL PROTEIN"/>
    <property type="match status" value="1"/>
</dbReference>
<protein>
    <recommendedName>
        <fullName evidence="3">Phage tail protein</fullName>
    </recommendedName>
</protein>
<keyword evidence="2" id="KW-1185">Reference proteome</keyword>
<dbReference type="InterPro" id="IPR010667">
    <property type="entry name" value="Phage_T4_Gp19"/>
</dbReference>
<dbReference type="AlphaFoldDB" id="N1V330"/>
<proteinExistence type="predicted"/>
<dbReference type="RefSeq" id="WP_005268820.1">
    <property type="nucleotide sequence ID" value="NZ_ANPE02000116.1"/>
</dbReference>
<dbReference type="PANTHER" id="PTHR38009:SF1">
    <property type="entry name" value="CONSERVED HYPOTHETICAL PHAGE TAIL PROTEIN"/>
    <property type="match status" value="1"/>
</dbReference>
<dbReference type="Proteomes" id="UP000010729">
    <property type="component" value="Unassembled WGS sequence"/>
</dbReference>
<name>N1V330_9MICC</name>
<dbReference type="InterPro" id="IPR011747">
    <property type="entry name" value="CHP02241"/>
</dbReference>
<evidence type="ECO:0000313" key="2">
    <source>
        <dbReference type="Proteomes" id="UP000010729"/>
    </source>
</evidence>
<accession>N1V330</accession>
<organism evidence="1 2">
    <name type="scientific">Arthrobacter crystallopoietes BAB-32</name>
    <dbReference type="NCBI Taxonomy" id="1246476"/>
    <lineage>
        <taxon>Bacteria</taxon>
        <taxon>Bacillati</taxon>
        <taxon>Actinomycetota</taxon>
        <taxon>Actinomycetes</taxon>
        <taxon>Micrococcales</taxon>
        <taxon>Micrococcaceae</taxon>
        <taxon>Crystallibacter</taxon>
    </lineage>
</organism>
<dbReference type="OrthoDB" id="9790161at2"/>
<dbReference type="Pfam" id="PF06841">
    <property type="entry name" value="Phage_T4_gp19"/>
    <property type="match status" value="1"/>
</dbReference>
<evidence type="ECO:0000313" key="1">
    <source>
        <dbReference type="EMBL" id="EMY34404.1"/>
    </source>
</evidence>
<gene>
    <name evidence="1" type="ORF">D477_009905</name>
</gene>